<gene>
    <name evidence="1" type="ORF">KIL84_003812</name>
</gene>
<reference evidence="1" key="1">
    <citation type="submission" date="2021-09" db="EMBL/GenBank/DDBJ databases">
        <title>The genome of Mauremys mutica provides insights into the evolution of semi-aquatic lifestyle.</title>
        <authorList>
            <person name="Gong S."/>
            <person name="Gao Y."/>
        </authorList>
    </citation>
    <scope>NUCLEOTIDE SEQUENCE</scope>
    <source>
        <strain evidence="1">MM-2020</strain>
        <tissue evidence="1">Muscle</tissue>
    </source>
</reference>
<dbReference type="EMBL" id="JAHDVG010000486">
    <property type="protein sequence ID" value="KAH1168329.1"/>
    <property type="molecule type" value="Genomic_DNA"/>
</dbReference>
<accession>A0A9D4ARV9</accession>
<evidence type="ECO:0000313" key="2">
    <source>
        <dbReference type="Proteomes" id="UP000827986"/>
    </source>
</evidence>
<name>A0A9D4ARV9_9SAUR</name>
<comment type="caution">
    <text evidence="1">The sequence shown here is derived from an EMBL/GenBank/DDBJ whole genome shotgun (WGS) entry which is preliminary data.</text>
</comment>
<organism evidence="1 2">
    <name type="scientific">Mauremys mutica</name>
    <name type="common">yellowpond turtle</name>
    <dbReference type="NCBI Taxonomy" id="74926"/>
    <lineage>
        <taxon>Eukaryota</taxon>
        <taxon>Metazoa</taxon>
        <taxon>Chordata</taxon>
        <taxon>Craniata</taxon>
        <taxon>Vertebrata</taxon>
        <taxon>Euteleostomi</taxon>
        <taxon>Archelosauria</taxon>
        <taxon>Testudinata</taxon>
        <taxon>Testudines</taxon>
        <taxon>Cryptodira</taxon>
        <taxon>Durocryptodira</taxon>
        <taxon>Testudinoidea</taxon>
        <taxon>Geoemydidae</taxon>
        <taxon>Geoemydinae</taxon>
        <taxon>Mauremys</taxon>
    </lineage>
</organism>
<dbReference type="AlphaFoldDB" id="A0A9D4ARV9"/>
<dbReference type="Proteomes" id="UP000827986">
    <property type="component" value="Unassembled WGS sequence"/>
</dbReference>
<keyword evidence="2" id="KW-1185">Reference proteome</keyword>
<sequence length="111" mass="12257">MTTNTACTALEKSTPLPGAPSVTPSLVRLNGCRNSDFKKHLIEKIEGPVRPGPPPNFPLVHWTKYQEMCHLSQGLTWELGRSCLRILCQDFISRAGIGLISTREDPSLSQL</sequence>
<proteinExistence type="predicted"/>
<evidence type="ECO:0000313" key="1">
    <source>
        <dbReference type="EMBL" id="KAH1168329.1"/>
    </source>
</evidence>
<protein>
    <submittedName>
        <fullName evidence="1">Uncharacterized protein</fullName>
    </submittedName>
</protein>